<proteinExistence type="predicted"/>
<comment type="caution">
    <text evidence="1">The sequence shown here is derived from an EMBL/GenBank/DDBJ whole genome shotgun (WGS) entry which is preliminary data.</text>
</comment>
<dbReference type="InterPro" id="IPR037177">
    <property type="entry name" value="DLC_sf"/>
</dbReference>
<dbReference type="GO" id="GO:0007017">
    <property type="term" value="P:microtubule-based process"/>
    <property type="evidence" value="ECO:0007669"/>
    <property type="project" value="InterPro"/>
</dbReference>
<dbReference type="PANTHER" id="PTHR11886:SF35">
    <property type="entry name" value="DYNEIN LIGHT CHAIN"/>
    <property type="match status" value="1"/>
</dbReference>
<evidence type="ECO:0000313" key="2">
    <source>
        <dbReference type="Proteomes" id="UP000749559"/>
    </source>
</evidence>
<dbReference type="InterPro" id="IPR001372">
    <property type="entry name" value="Dynein_light_chain_typ-1/2"/>
</dbReference>
<dbReference type="CDD" id="cd21450">
    <property type="entry name" value="DLC-like_DYNLL1-like"/>
    <property type="match status" value="1"/>
</dbReference>
<dbReference type="Pfam" id="PF01221">
    <property type="entry name" value="Dynein_light"/>
    <property type="match status" value="2"/>
</dbReference>
<reference evidence="1" key="1">
    <citation type="submission" date="2022-03" db="EMBL/GenBank/DDBJ databases">
        <authorList>
            <person name="Martin C."/>
        </authorList>
    </citation>
    <scope>NUCLEOTIDE SEQUENCE</scope>
</reference>
<dbReference type="Gene3D" id="3.30.740.10">
    <property type="entry name" value="Protein Inhibitor Of Neuronal Nitric Oxide Synthase"/>
    <property type="match status" value="2"/>
</dbReference>
<keyword evidence="2" id="KW-1185">Reference proteome</keyword>
<organism evidence="1 2">
    <name type="scientific">Owenia fusiformis</name>
    <name type="common">Polychaete worm</name>
    <dbReference type="NCBI Taxonomy" id="6347"/>
    <lineage>
        <taxon>Eukaryota</taxon>
        <taxon>Metazoa</taxon>
        <taxon>Spiralia</taxon>
        <taxon>Lophotrochozoa</taxon>
        <taxon>Annelida</taxon>
        <taxon>Polychaeta</taxon>
        <taxon>Sedentaria</taxon>
        <taxon>Canalipalpata</taxon>
        <taxon>Sabellida</taxon>
        <taxon>Oweniida</taxon>
        <taxon>Oweniidae</taxon>
        <taxon>Owenia</taxon>
    </lineage>
</organism>
<dbReference type="EMBL" id="CAIIXF020000006">
    <property type="protein sequence ID" value="CAH1787155.1"/>
    <property type="molecule type" value="Genomic_DNA"/>
</dbReference>
<protein>
    <submittedName>
        <fullName evidence="1">Uncharacterized protein</fullName>
    </submittedName>
</protein>
<dbReference type="SMART" id="SM01375">
    <property type="entry name" value="Dynein_light"/>
    <property type="match status" value="2"/>
</dbReference>
<dbReference type="AlphaFoldDB" id="A0A8J1XV35"/>
<gene>
    <name evidence="1" type="ORF">OFUS_LOCUS12915</name>
</gene>
<dbReference type="GO" id="GO:0045505">
    <property type="term" value="F:dynein intermediate chain binding"/>
    <property type="evidence" value="ECO:0007669"/>
    <property type="project" value="TreeGrafter"/>
</dbReference>
<name>A0A8J1XV35_OWEFU</name>
<evidence type="ECO:0000313" key="1">
    <source>
        <dbReference type="EMBL" id="CAH1787155.1"/>
    </source>
</evidence>
<accession>A0A8J1XV35</accession>
<dbReference type="SUPFAM" id="SSF54648">
    <property type="entry name" value="DLC"/>
    <property type="match status" value="2"/>
</dbReference>
<dbReference type="GO" id="GO:0005868">
    <property type="term" value="C:cytoplasmic dynein complex"/>
    <property type="evidence" value="ECO:0007669"/>
    <property type="project" value="TreeGrafter"/>
</dbReference>
<sequence>MTCRMIVSNNINGDTPLRYIDITVNNDNAQEEEPLYTRLIKVDDQRVESEKSSLQEVTEGEQSNESDTERADILITDSINNDVETPVRFIDTGTEDESNNTLLRAANVENNNREHSRAVSSMIHEYQQINDDHMQCQNNQSRTTVKKKKILLFIILGLAIVVGGAVGLTMTFLTKKVVARPATGSNSSIQSNCECCKYEKMRIEVINIIQHVTMVQTSTTATCSQIRHDLNAQFGSPWQCMAGKHGRFGYSVRFDSIYFVRFRKGKLVYVVYRTHNLAEVSSRMEYGKCEPDGANCTCIPVHDEAMHNYNNISPMDKSSQLDDDSPPYISTSKREQAMNCTREALYKFDNVFAVAAHIRKTFEKTNEAPWQCAVGTSDISIDNSGYIKMMKGTAVITLFKTKELS</sequence>
<dbReference type="Proteomes" id="UP000749559">
    <property type="component" value="Unassembled WGS sequence"/>
</dbReference>
<dbReference type="PANTHER" id="PTHR11886">
    <property type="entry name" value="DYNEIN LIGHT CHAIN"/>
    <property type="match status" value="1"/>
</dbReference>